<evidence type="ECO:0000313" key="1">
    <source>
        <dbReference type="EMBL" id="CAN93284.1"/>
    </source>
</evidence>
<dbReference type="KEGG" id="scl:sce3125"/>
<dbReference type="AlphaFoldDB" id="A9GIL8"/>
<dbReference type="HOGENOM" id="CLU_2920352_0_0_7"/>
<accession>A9GIL8</accession>
<organism evidence="1 2">
    <name type="scientific">Sorangium cellulosum (strain So ce56)</name>
    <name type="common">Polyangium cellulosum (strain So ce56)</name>
    <dbReference type="NCBI Taxonomy" id="448385"/>
    <lineage>
        <taxon>Bacteria</taxon>
        <taxon>Pseudomonadati</taxon>
        <taxon>Myxococcota</taxon>
        <taxon>Polyangia</taxon>
        <taxon>Polyangiales</taxon>
        <taxon>Polyangiaceae</taxon>
        <taxon>Sorangium</taxon>
    </lineage>
</organism>
<dbReference type="EMBL" id="AM746676">
    <property type="protein sequence ID" value="CAN93284.1"/>
    <property type="molecule type" value="Genomic_DNA"/>
</dbReference>
<protein>
    <submittedName>
        <fullName evidence="1">Uncharacterized protein</fullName>
    </submittedName>
</protein>
<dbReference type="Proteomes" id="UP000002139">
    <property type="component" value="Chromosome"/>
</dbReference>
<gene>
    <name evidence="1" type="ordered locus">sce3125</name>
</gene>
<evidence type="ECO:0000313" key="2">
    <source>
        <dbReference type="Proteomes" id="UP000002139"/>
    </source>
</evidence>
<reference evidence="1 2" key="1">
    <citation type="journal article" date="2007" name="Nat. Biotechnol.">
        <title>Complete genome sequence of the myxobacterium Sorangium cellulosum.</title>
        <authorList>
            <person name="Schneiker S."/>
            <person name="Perlova O."/>
            <person name="Kaiser O."/>
            <person name="Gerth K."/>
            <person name="Alici A."/>
            <person name="Altmeyer M.O."/>
            <person name="Bartels D."/>
            <person name="Bekel T."/>
            <person name="Beyer S."/>
            <person name="Bode E."/>
            <person name="Bode H.B."/>
            <person name="Bolten C.J."/>
            <person name="Choudhuri J.V."/>
            <person name="Doss S."/>
            <person name="Elnakady Y.A."/>
            <person name="Frank B."/>
            <person name="Gaigalat L."/>
            <person name="Goesmann A."/>
            <person name="Groeger C."/>
            <person name="Gross F."/>
            <person name="Jelsbak L."/>
            <person name="Jelsbak L."/>
            <person name="Kalinowski J."/>
            <person name="Kegler C."/>
            <person name="Knauber T."/>
            <person name="Konietzny S."/>
            <person name="Kopp M."/>
            <person name="Krause L."/>
            <person name="Krug D."/>
            <person name="Linke B."/>
            <person name="Mahmud T."/>
            <person name="Martinez-Arias R."/>
            <person name="McHardy A.C."/>
            <person name="Merai M."/>
            <person name="Meyer F."/>
            <person name="Mormann S."/>
            <person name="Munoz-Dorado J."/>
            <person name="Perez J."/>
            <person name="Pradella S."/>
            <person name="Rachid S."/>
            <person name="Raddatz G."/>
            <person name="Rosenau F."/>
            <person name="Rueckert C."/>
            <person name="Sasse F."/>
            <person name="Scharfe M."/>
            <person name="Schuster S.C."/>
            <person name="Suen G."/>
            <person name="Treuner-Lange A."/>
            <person name="Velicer G.J."/>
            <person name="Vorholter F.-J."/>
            <person name="Weissman K.J."/>
            <person name="Welch R.D."/>
            <person name="Wenzel S.C."/>
            <person name="Whitworth D.E."/>
            <person name="Wilhelm S."/>
            <person name="Wittmann C."/>
            <person name="Bloecker H."/>
            <person name="Puehler A."/>
            <person name="Mueller R."/>
        </authorList>
    </citation>
    <scope>NUCLEOTIDE SEQUENCE [LARGE SCALE GENOMIC DNA]</scope>
    <source>
        <strain evidence="2">So ce56</strain>
    </source>
</reference>
<proteinExistence type="predicted"/>
<name>A9GIL8_SORC5</name>
<sequence>MVSLVTDPDPARAQSRFRGHYHSRASIITSIDVSRDREEKRHELLTCFASRALHGGHGWLV</sequence>
<dbReference type="STRING" id="448385.sce3125"/>
<keyword evidence="2" id="KW-1185">Reference proteome</keyword>